<sequence length="477" mass="52736">MASPTVAEPQPHAVLVPFPMQGHITPFLRLATLLLARGFHVTFVLTEYNARRMERARGHRWDAAASPSFRVETIPDGLPEPPPDQRDETQDVLALCSSVRYTCLAPFRDLMAHLGRAPDTPPVTSIVSDSGMGFTVDEDFGVPVFFFVTHSACGCWSYLQFPDLVARGYTPLKDANCLINGYLDTPIDWIPGLENLRLRDFPSFVRTTDPADVLLNLNVRRAIVDVARSAGLIFNTFAALEDPVLAAIRSKYPNLYAIGPLASSSVSSSLWKEDAECLRWLDAQPSASVLYVNFGSITMVTTSQLAEFACGLERSGHRFLWAVRPDLMRDGGAAEIVGDLAAKAGDRGSVVGWCDQRRVLAHPATAAFLSHCGWNSTLESVVEGRPMICWPFFAEQHTNCRFLCTTWRIGVEISGEVTREAVERSVREVMADEDLRRRAAEWKRKAREAVGPDGSSTADLDRLVVDLKPTTKKRLLS</sequence>
<comment type="similarity">
    <text evidence="1 4">Belongs to the UDP-glycosyltransferase family.</text>
</comment>
<keyword evidence="3 4" id="KW-0808">Transferase</keyword>
<dbReference type="PANTHER" id="PTHR11926:SF970">
    <property type="entry name" value="GLYCOSYLTRANSFERASE"/>
    <property type="match status" value="1"/>
</dbReference>
<dbReference type="AlphaFoldDB" id="A0A8J5KIJ8"/>
<dbReference type="CDD" id="cd03784">
    <property type="entry name" value="GT1_Gtf-like"/>
    <property type="match status" value="1"/>
</dbReference>
<evidence type="ECO:0000256" key="5">
    <source>
        <dbReference type="RuleBase" id="RU362057"/>
    </source>
</evidence>
<dbReference type="PANTHER" id="PTHR11926">
    <property type="entry name" value="GLUCOSYL/GLUCURONOSYL TRANSFERASES"/>
    <property type="match status" value="1"/>
</dbReference>
<proteinExistence type="inferred from homology"/>
<evidence type="ECO:0000313" key="8">
    <source>
        <dbReference type="Proteomes" id="UP000734854"/>
    </source>
</evidence>
<evidence type="ECO:0000256" key="2">
    <source>
        <dbReference type="ARBA" id="ARBA00022676"/>
    </source>
</evidence>
<organism evidence="7 8">
    <name type="scientific">Zingiber officinale</name>
    <name type="common">Ginger</name>
    <name type="synonym">Amomum zingiber</name>
    <dbReference type="NCBI Taxonomy" id="94328"/>
    <lineage>
        <taxon>Eukaryota</taxon>
        <taxon>Viridiplantae</taxon>
        <taxon>Streptophyta</taxon>
        <taxon>Embryophyta</taxon>
        <taxon>Tracheophyta</taxon>
        <taxon>Spermatophyta</taxon>
        <taxon>Magnoliopsida</taxon>
        <taxon>Liliopsida</taxon>
        <taxon>Zingiberales</taxon>
        <taxon>Zingiberaceae</taxon>
        <taxon>Zingiber</taxon>
    </lineage>
</organism>
<dbReference type="PROSITE" id="PS00375">
    <property type="entry name" value="UDPGT"/>
    <property type="match status" value="1"/>
</dbReference>
<protein>
    <recommendedName>
        <fullName evidence="5">Glycosyltransferase</fullName>
        <ecNumber evidence="5">2.4.1.-</ecNumber>
    </recommendedName>
</protein>
<evidence type="ECO:0000256" key="3">
    <source>
        <dbReference type="ARBA" id="ARBA00022679"/>
    </source>
</evidence>
<dbReference type="GO" id="GO:0080044">
    <property type="term" value="F:quercetin 7-O-glucosyltransferase activity"/>
    <property type="evidence" value="ECO:0007669"/>
    <property type="project" value="TreeGrafter"/>
</dbReference>
<dbReference type="InterPro" id="IPR058980">
    <property type="entry name" value="Glyco_transf_N"/>
</dbReference>
<dbReference type="Proteomes" id="UP000734854">
    <property type="component" value="Unassembled WGS sequence"/>
</dbReference>
<dbReference type="FunFam" id="3.40.50.2000:FF:000065">
    <property type="entry name" value="Glycosyltransferase"/>
    <property type="match status" value="1"/>
</dbReference>
<gene>
    <name evidence="7" type="ORF">ZIOFF_057598</name>
</gene>
<reference evidence="7 8" key="1">
    <citation type="submission" date="2020-08" db="EMBL/GenBank/DDBJ databases">
        <title>Plant Genome Project.</title>
        <authorList>
            <person name="Zhang R.-G."/>
        </authorList>
    </citation>
    <scope>NUCLEOTIDE SEQUENCE [LARGE SCALE GENOMIC DNA]</scope>
    <source>
        <tissue evidence="7">Rhizome</tissue>
    </source>
</reference>
<name>A0A8J5KIJ8_ZINOF</name>
<comment type="caution">
    <text evidence="7">The sequence shown here is derived from an EMBL/GenBank/DDBJ whole genome shotgun (WGS) entry which is preliminary data.</text>
</comment>
<dbReference type="OrthoDB" id="5835829at2759"/>
<evidence type="ECO:0000256" key="4">
    <source>
        <dbReference type="RuleBase" id="RU003718"/>
    </source>
</evidence>
<dbReference type="Pfam" id="PF26168">
    <property type="entry name" value="Glyco_transf_N"/>
    <property type="match status" value="1"/>
</dbReference>
<dbReference type="EC" id="2.4.1.-" evidence="5"/>
<dbReference type="FunFam" id="3.40.50.2000:FF:000056">
    <property type="entry name" value="Glycosyltransferase"/>
    <property type="match status" value="1"/>
</dbReference>
<keyword evidence="2 4" id="KW-0328">Glycosyltransferase</keyword>
<dbReference type="Pfam" id="PF00201">
    <property type="entry name" value="UDPGT"/>
    <property type="match status" value="1"/>
</dbReference>
<dbReference type="EMBL" id="JACMSC010000016">
    <property type="protein sequence ID" value="KAG6481007.1"/>
    <property type="molecule type" value="Genomic_DNA"/>
</dbReference>
<evidence type="ECO:0000259" key="6">
    <source>
        <dbReference type="Pfam" id="PF26168"/>
    </source>
</evidence>
<keyword evidence="8" id="KW-1185">Reference proteome</keyword>
<evidence type="ECO:0000256" key="1">
    <source>
        <dbReference type="ARBA" id="ARBA00009995"/>
    </source>
</evidence>
<accession>A0A8J5KIJ8</accession>
<feature type="domain" description="Glycosyltransferase N-terminal" evidence="6">
    <location>
        <begin position="14"/>
        <end position="115"/>
    </location>
</feature>
<evidence type="ECO:0000313" key="7">
    <source>
        <dbReference type="EMBL" id="KAG6481007.1"/>
    </source>
</evidence>
<dbReference type="InterPro" id="IPR035595">
    <property type="entry name" value="UDP_glycos_trans_CS"/>
</dbReference>
<dbReference type="GO" id="GO:0080043">
    <property type="term" value="F:quercetin 3-O-glucosyltransferase activity"/>
    <property type="evidence" value="ECO:0007669"/>
    <property type="project" value="TreeGrafter"/>
</dbReference>
<dbReference type="InterPro" id="IPR002213">
    <property type="entry name" value="UDP_glucos_trans"/>
</dbReference>